<name>A0A2H0Y134_UNCSA</name>
<dbReference type="NCBIfam" id="TIGR00368">
    <property type="entry name" value="YifB family Mg chelatase-like AAA ATPase"/>
    <property type="match status" value="1"/>
</dbReference>
<gene>
    <name evidence="3" type="ORF">COT42_03410</name>
</gene>
<evidence type="ECO:0000313" key="4">
    <source>
        <dbReference type="Proteomes" id="UP000231343"/>
    </source>
</evidence>
<dbReference type="InterPro" id="IPR045006">
    <property type="entry name" value="CHLI-like"/>
</dbReference>
<dbReference type="AlphaFoldDB" id="A0A2H0Y134"/>
<dbReference type="Pfam" id="PF13335">
    <property type="entry name" value="Mg_chelatase_C"/>
    <property type="match status" value="1"/>
</dbReference>
<dbReference type="SUPFAM" id="SSF52540">
    <property type="entry name" value="P-loop containing nucleoside triphosphate hydrolases"/>
    <property type="match status" value="1"/>
</dbReference>
<dbReference type="InterPro" id="IPR000523">
    <property type="entry name" value="Mg_chelatse_chII-like_cat_dom"/>
</dbReference>
<evidence type="ECO:0000313" key="3">
    <source>
        <dbReference type="EMBL" id="PIS30236.1"/>
    </source>
</evidence>
<dbReference type="EMBL" id="PEYM01000059">
    <property type="protein sequence ID" value="PIS30236.1"/>
    <property type="molecule type" value="Genomic_DNA"/>
</dbReference>
<dbReference type="InterPro" id="IPR004482">
    <property type="entry name" value="Mg_chelat-rel"/>
</dbReference>
<comment type="similarity">
    <text evidence="1">Belongs to the Mg-chelatase subunits D/I family. ComM subfamily.</text>
</comment>
<dbReference type="InterPro" id="IPR025158">
    <property type="entry name" value="Mg_chelat-rel_C"/>
</dbReference>
<proteinExistence type="inferred from homology"/>
<dbReference type="Pfam" id="PF13541">
    <property type="entry name" value="ChlI"/>
    <property type="match status" value="1"/>
</dbReference>
<dbReference type="InterPro" id="IPR003593">
    <property type="entry name" value="AAA+_ATPase"/>
</dbReference>
<evidence type="ECO:0000259" key="2">
    <source>
        <dbReference type="SMART" id="SM00382"/>
    </source>
</evidence>
<evidence type="ECO:0000256" key="1">
    <source>
        <dbReference type="ARBA" id="ARBA00006354"/>
    </source>
</evidence>
<accession>A0A2H0Y134</accession>
<dbReference type="GO" id="GO:0005524">
    <property type="term" value="F:ATP binding"/>
    <property type="evidence" value="ECO:0007669"/>
    <property type="project" value="InterPro"/>
</dbReference>
<comment type="caution">
    <text evidence="3">The sequence shown here is derived from an EMBL/GenBank/DDBJ whole genome shotgun (WGS) entry which is preliminary data.</text>
</comment>
<dbReference type="Proteomes" id="UP000231343">
    <property type="component" value="Unassembled WGS sequence"/>
</dbReference>
<dbReference type="Pfam" id="PF01078">
    <property type="entry name" value="Mg_chelatase"/>
    <property type="match status" value="1"/>
</dbReference>
<protein>
    <recommendedName>
        <fullName evidence="2">AAA+ ATPase domain-containing protein</fullName>
    </recommendedName>
</protein>
<dbReference type="SUPFAM" id="SSF54211">
    <property type="entry name" value="Ribosomal protein S5 domain 2-like"/>
    <property type="match status" value="1"/>
</dbReference>
<dbReference type="Gene3D" id="3.30.230.10">
    <property type="match status" value="1"/>
</dbReference>
<dbReference type="InterPro" id="IPR014721">
    <property type="entry name" value="Ribsml_uS5_D2-typ_fold_subgr"/>
</dbReference>
<dbReference type="InterPro" id="IPR027417">
    <property type="entry name" value="P-loop_NTPase"/>
</dbReference>
<dbReference type="SMART" id="SM00382">
    <property type="entry name" value="AAA"/>
    <property type="match status" value="1"/>
</dbReference>
<organism evidence="3 4">
    <name type="scientific">Candidatus Saganbacteria bacterium CG08_land_8_20_14_0_20_45_16</name>
    <dbReference type="NCBI Taxonomy" id="2014293"/>
    <lineage>
        <taxon>Bacteria</taxon>
        <taxon>Bacillati</taxon>
        <taxon>Saganbacteria</taxon>
    </lineage>
</organism>
<dbReference type="Gene3D" id="3.40.50.300">
    <property type="entry name" value="P-loop containing nucleotide triphosphate hydrolases"/>
    <property type="match status" value="1"/>
</dbReference>
<dbReference type="PANTHER" id="PTHR32039:SF7">
    <property type="entry name" value="COMPETENCE PROTEIN COMM"/>
    <property type="match status" value="1"/>
</dbReference>
<feature type="domain" description="AAA+ ATPase" evidence="2">
    <location>
        <begin position="212"/>
        <end position="395"/>
    </location>
</feature>
<reference evidence="3 4" key="1">
    <citation type="submission" date="2017-09" db="EMBL/GenBank/DDBJ databases">
        <title>Depth-based differentiation of microbial function through sediment-hosted aquifers and enrichment of novel symbionts in the deep terrestrial subsurface.</title>
        <authorList>
            <person name="Probst A.J."/>
            <person name="Ladd B."/>
            <person name="Jarett J.K."/>
            <person name="Geller-Mcgrath D.E."/>
            <person name="Sieber C.M."/>
            <person name="Emerson J.B."/>
            <person name="Anantharaman K."/>
            <person name="Thomas B.C."/>
            <person name="Malmstrom R."/>
            <person name="Stieglmeier M."/>
            <person name="Klingl A."/>
            <person name="Woyke T."/>
            <person name="Ryan C.M."/>
            <person name="Banfield J.F."/>
        </authorList>
    </citation>
    <scope>NUCLEOTIDE SEQUENCE [LARGE SCALE GENOMIC DNA]</scope>
    <source>
        <strain evidence="3">CG08_land_8_20_14_0_20_45_16</strain>
    </source>
</reference>
<dbReference type="PANTHER" id="PTHR32039">
    <property type="entry name" value="MAGNESIUM-CHELATASE SUBUNIT CHLI"/>
    <property type="match status" value="1"/>
</dbReference>
<sequence length="512" mass="55627">MLVKIASAAVLGLEAYQVEIEIDSSRGLPGQSIVGLPDAAVRESRDRVRAAIENSGFEFPPGYFTINLAPANTRKEGPLYDLPIALGMLLVSEQITAIELADTLVVGELSLDGGVRPVSGLLAICFSLAKSHRRILVPKENAAEAALIKGLEVIPVSSLKEAAEYLSGQTKIKPYQVDLEKLLSVPSEDLLDLIDVKGQGHVKRALEVAAAGGHNILLVGSPGSGKTMLARRLPTILPPLSLNEALEVTKIYSVVGLLAEKGSLVTRRPFRTPHHTTSDIGVIGGGRIPRPGEVSLAHFGVLFLDEFPEFDRRVLEVLRQPLEDGQVTISRAHSALTYPAKFMLVASMNPCPCGRLYDAKPGCSCSPTQVHNYWRKLSGPLLDRIDLQLEVSRLKVDELAALPQGESSKIVRQRVIAARQLQLDRFGGQQVFCNAHMAPQQIRKYCFLEPEAKQLLKAAIVHLNLSARAYDKILKVARTIADLVGVSTIETQHIAEAIQYRSLDKKGGEARV</sequence>
<dbReference type="InterPro" id="IPR020568">
    <property type="entry name" value="Ribosomal_Su5_D2-typ_SF"/>
</dbReference>